<reference evidence="3 4" key="1">
    <citation type="submission" date="2019-03" db="EMBL/GenBank/DDBJ databases">
        <title>Genomic Encyclopedia of Type Strains, Phase IV (KMG-IV): sequencing the most valuable type-strain genomes for metagenomic binning, comparative biology and taxonomic classification.</title>
        <authorList>
            <person name="Goeker M."/>
        </authorList>
    </citation>
    <scope>NUCLEOTIDE SEQUENCE [LARGE SCALE GENOMIC DNA]</scope>
    <source>
        <strain evidence="3 4">DSM 28867</strain>
    </source>
</reference>
<comment type="caution">
    <text evidence="3">The sequence shown here is derived from an EMBL/GenBank/DDBJ whole genome shotgun (WGS) entry which is preliminary data.</text>
</comment>
<keyword evidence="4" id="KW-1185">Reference proteome</keyword>
<evidence type="ECO:0000256" key="2">
    <source>
        <dbReference type="ARBA" id="ARBA00022679"/>
    </source>
</evidence>
<dbReference type="Proteomes" id="UP000294743">
    <property type="component" value="Unassembled WGS sequence"/>
</dbReference>
<evidence type="ECO:0000313" key="3">
    <source>
        <dbReference type="EMBL" id="TDW20827.1"/>
    </source>
</evidence>
<dbReference type="GO" id="GO:0008168">
    <property type="term" value="F:methyltransferase activity"/>
    <property type="evidence" value="ECO:0007669"/>
    <property type="project" value="UniProtKB-KW"/>
</dbReference>
<dbReference type="InterPro" id="IPR002052">
    <property type="entry name" value="DNA_methylase_N6_adenine_CS"/>
</dbReference>
<dbReference type="OrthoDB" id="9803017at2"/>
<dbReference type="GO" id="GO:0031167">
    <property type="term" value="P:rRNA methylation"/>
    <property type="evidence" value="ECO:0007669"/>
    <property type="project" value="InterPro"/>
</dbReference>
<evidence type="ECO:0000256" key="1">
    <source>
        <dbReference type="ARBA" id="ARBA00022603"/>
    </source>
</evidence>
<keyword evidence="1 3" id="KW-0489">Methyltransferase</keyword>
<organism evidence="3 4">
    <name type="scientific">Breznakia blatticola</name>
    <dbReference type="NCBI Taxonomy" id="1754012"/>
    <lineage>
        <taxon>Bacteria</taxon>
        <taxon>Bacillati</taxon>
        <taxon>Bacillota</taxon>
        <taxon>Erysipelotrichia</taxon>
        <taxon>Erysipelotrichales</taxon>
        <taxon>Erysipelotrichaceae</taxon>
        <taxon>Breznakia</taxon>
    </lineage>
</organism>
<dbReference type="InterPro" id="IPR029063">
    <property type="entry name" value="SAM-dependent_MTases_sf"/>
</dbReference>
<dbReference type="CDD" id="cd02440">
    <property type="entry name" value="AdoMet_MTases"/>
    <property type="match status" value="1"/>
</dbReference>
<dbReference type="Pfam" id="PF03602">
    <property type="entry name" value="Cons_hypoth95"/>
    <property type="match status" value="1"/>
</dbReference>
<dbReference type="NCBIfam" id="TIGR00095">
    <property type="entry name" value="16S rRNA (guanine(966)-N(2))-methyltransferase RsmD"/>
    <property type="match status" value="1"/>
</dbReference>
<dbReference type="PANTHER" id="PTHR43542:SF1">
    <property type="entry name" value="METHYLTRANSFERASE"/>
    <property type="match status" value="1"/>
</dbReference>
<gene>
    <name evidence="3" type="ORF">EDD63_11047</name>
</gene>
<dbReference type="PIRSF" id="PIRSF004553">
    <property type="entry name" value="CHP00095"/>
    <property type="match status" value="1"/>
</dbReference>
<proteinExistence type="predicted"/>
<dbReference type="GO" id="GO:0003676">
    <property type="term" value="F:nucleic acid binding"/>
    <property type="evidence" value="ECO:0007669"/>
    <property type="project" value="InterPro"/>
</dbReference>
<protein>
    <submittedName>
        <fullName evidence="3">16S rRNA (Guanine(966)-N(2))-methyltransferase RsmD</fullName>
    </submittedName>
</protein>
<dbReference type="InterPro" id="IPR004398">
    <property type="entry name" value="RNA_MeTrfase_RsmD"/>
</dbReference>
<sequence length="183" mass="20683">MRVCAGKHGSRRLESLKGDLTRPTGDKVKEAIFSSIGPYFDGGVMLDLFGGSGGMALEAISRGMDYAFICDKNKAAIQVIKKNIEILHEQANTSVMQADYHKVLPCLKNERFRLVYLDPPYAMHVYEEIMKYLQENKMLTDDAYVICESDSKVDLPVRIGTLEKYKEKVYGKSKIHMYKGVSE</sequence>
<accession>A0A4R7ZS47</accession>
<dbReference type="Gene3D" id="3.40.50.150">
    <property type="entry name" value="Vaccinia Virus protein VP39"/>
    <property type="match status" value="1"/>
</dbReference>
<dbReference type="EMBL" id="SODD01000010">
    <property type="protein sequence ID" value="TDW20827.1"/>
    <property type="molecule type" value="Genomic_DNA"/>
</dbReference>
<evidence type="ECO:0000313" key="4">
    <source>
        <dbReference type="Proteomes" id="UP000294743"/>
    </source>
</evidence>
<dbReference type="PANTHER" id="PTHR43542">
    <property type="entry name" value="METHYLTRANSFERASE"/>
    <property type="match status" value="1"/>
</dbReference>
<dbReference type="AlphaFoldDB" id="A0A4R7ZS47"/>
<dbReference type="PROSITE" id="PS00092">
    <property type="entry name" value="N6_MTASE"/>
    <property type="match status" value="1"/>
</dbReference>
<dbReference type="RefSeq" id="WP_134168910.1">
    <property type="nucleotide sequence ID" value="NZ_SODD01000010.1"/>
</dbReference>
<dbReference type="SUPFAM" id="SSF53335">
    <property type="entry name" value="S-adenosyl-L-methionine-dependent methyltransferases"/>
    <property type="match status" value="1"/>
</dbReference>
<keyword evidence="2 3" id="KW-0808">Transferase</keyword>
<name>A0A4R7ZS47_9FIRM</name>